<feature type="non-terminal residue" evidence="1">
    <location>
        <position position="1"/>
    </location>
</feature>
<reference evidence="1 2" key="1">
    <citation type="submission" date="2019-03" db="EMBL/GenBank/DDBJ databases">
        <title>Single cell metagenomics reveals metabolic interactions within the superorganism composed of flagellate Streblomastix strix and complex community of Bacteroidetes bacteria on its surface.</title>
        <authorList>
            <person name="Treitli S.C."/>
            <person name="Kolisko M."/>
            <person name="Husnik F."/>
            <person name="Keeling P."/>
            <person name="Hampl V."/>
        </authorList>
    </citation>
    <scope>NUCLEOTIDE SEQUENCE [LARGE SCALE GENOMIC DNA]</scope>
    <source>
        <strain evidence="1">ST1C</strain>
    </source>
</reference>
<name>A0A5J4VC34_9EUKA</name>
<accession>A0A5J4VC34</accession>
<organism evidence="1 2">
    <name type="scientific">Streblomastix strix</name>
    <dbReference type="NCBI Taxonomy" id="222440"/>
    <lineage>
        <taxon>Eukaryota</taxon>
        <taxon>Metamonada</taxon>
        <taxon>Preaxostyla</taxon>
        <taxon>Oxymonadida</taxon>
        <taxon>Streblomastigidae</taxon>
        <taxon>Streblomastix</taxon>
    </lineage>
</organism>
<dbReference type="AlphaFoldDB" id="A0A5J4VC34"/>
<sequence>QAFNSDVASARANVDDVILQSPEINLDTVAYCNLIDGSYGKKNIGTSSNGVARQKI</sequence>
<comment type="caution">
    <text evidence="1">The sequence shown here is derived from an EMBL/GenBank/DDBJ whole genome shotgun (WGS) entry which is preliminary data.</text>
</comment>
<protein>
    <submittedName>
        <fullName evidence="1">Uncharacterized protein</fullName>
    </submittedName>
</protein>
<dbReference type="EMBL" id="SNRW01008089">
    <property type="protein sequence ID" value="KAA6380116.1"/>
    <property type="molecule type" value="Genomic_DNA"/>
</dbReference>
<evidence type="ECO:0000313" key="2">
    <source>
        <dbReference type="Proteomes" id="UP000324800"/>
    </source>
</evidence>
<proteinExistence type="predicted"/>
<gene>
    <name evidence="1" type="ORF">EZS28_024355</name>
</gene>
<dbReference type="Proteomes" id="UP000324800">
    <property type="component" value="Unassembled WGS sequence"/>
</dbReference>
<evidence type="ECO:0000313" key="1">
    <source>
        <dbReference type="EMBL" id="KAA6380116.1"/>
    </source>
</evidence>